<comment type="caution">
    <text evidence="2">The sequence shown here is derived from an EMBL/GenBank/DDBJ whole genome shotgun (WGS) entry which is preliminary data.</text>
</comment>
<dbReference type="EMBL" id="ABLC01000083">
    <property type="protein sequence ID" value="EDT03128.1"/>
    <property type="molecule type" value="Genomic_DNA"/>
</dbReference>
<dbReference type="Proteomes" id="UP000005463">
    <property type="component" value="Unassembled WGS sequence"/>
</dbReference>
<evidence type="ECO:0000313" key="2">
    <source>
        <dbReference type="EMBL" id="EDT03128.1"/>
    </source>
</evidence>
<protein>
    <submittedName>
        <fullName evidence="2">Uncharacterized protein</fullName>
    </submittedName>
</protein>
<gene>
    <name evidence="2" type="ORF">BamIOP4010DRAFT_3354</name>
</gene>
<sequence>MQLASMRSTALPISPNSRSGCSFRSQRSSRHDDVRGSRPAFWTAQSFIDTHEPFSGMRSTIDALPKRARRSEVKCPRGHLHSDLNDRATESSTQTGGCGSSRKHKQRSQRHGQAQEQSDEQSGMSASRQRSIRSGGALSARDRIRLHCAGLHPGSNSVDAHHSIGAQIDAMLRANRATDQAFQRLNECSAAASRQNRCRKPALSRHCVGPPASTAVAPTTAVAAPSPFEPLACA</sequence>
<feature type="compositionally biased region" description="Polar residues" evidence="1">
    <location>
        <begin position="111"/>
        <end position="129"/>
    </location>
</feature>
<evidence type="ECO:0000256" key="1">
    <source>
        <dbReference type="SAM" id="MobiDB-lite"/>
    </source>
</evidence>
<feature type="region of interest" description="Disordered" evidence="1">
    <location>
        <begin position="1"/>
        <end position="37"/>
    </location>
</feature>
<feature type="compositionally biased region" description="Polar residues" evidence="1">
    <location>
        <begin position="14"/>
        <end position="26"/>
    </location>
</feature>
<name>B1FH44_9BURK</name>
<dbReference type="AlphaFoldDB" id="B1FH44"/>
<feature type="compositionally biased region" description="Basic and acidic residues" evidence="1">
    <location>
        <begin position="70"/>
        <end position="89"/>
    </location>
</feature>
<accession>B1FH44</accession>
<feature type="compositionally biased region" description="Basic residues" evidence="1">
    <location>
        <begin position="101"/>
        <end position="110"/>
    </location>
</feature>
<proteinExistence type="predicted"/>
<feature type="region of interest" description="Disordered" evidence="1">
    <location>
        <begin position="68"/>
        <end position="139"/>
    </location>
</feature>
<reference evidence="2 3" key="1">
    <citation type="submission" date="2008-03" db="EMBL/GenBank/DDBJ databases">
        <title>Sequencing of the draft genome and assembly of Burkholderia ambifaria IOP40-10.</title>
        <authorList>
            <consortium name="US DOE Joint Genome Institute (JGI-PGF)"/>
            <person name="Copeland A."/>
            <person name="Lucas S."/>
            <person name="Lapidus A."/>
            <person name="Glavina del Rio T."/>
            <person name="Dalin E."/>
            <person name="Tice H."/>
            <person name="Bruce D."/>
            <person name="Goodwin L."/>
            <person name="Pitluck S."/>
            <person name="Larimer F."/>
            <person name="Land M.L."/>
            <person name="Hauser L."/>
            <person name="Tiedje J."/>
            <person name="Richardson P."/>
        </authorList>
    </citation>
    <scope>NUCLEOTIDE SEQUENCE [LARGE SCALE GENOMIC DNA]</scope>
    <source>
        <strain evidence="2 3">IOP40-10</strain>
    </source>
</reference>
<organism evidence="2 3">
    <name type="scientific">Burkholderia ambifaria IOP40-10</name>
    <dbReference type="NCBI Taxonomy" id="396596"/>
    <lineage>
        <taxon>Bacteria</taxon>
        <taxon>Pseudomonadati</taxon>
        <taxon>Pseudomonadota</taxon>
        <taxon>Betaproteobacteria</taxon>
        <taxon>Burkholderiales</taxon>
        <taxon>Burkholderiaceae</taxon>
        <taxon>Burkholderia</taxon>
        <taxon>Burkholderia cepacia complex</taxon>
    </lineage>
</organism>
<evidence type="ECO:0000313" key="3">
    <source>
        <dbReference type="Proteomes" id="UP000005463"/>
    </source>
</evidence>